<sequence>MRILVFLKIKGAKLRQFSNTTIILSIISEKLYNFTIISLLNSFVKWLNCLSCEKILLYYAKTAYHDIFIVNNSADL</sequence>
<proteinExistence type="predicted"/>
<protein>
    <submittedName>
        <fullName evidence="1">Uncharacterized protein</fullName>
    </submittedName>
</protein>
<evidence type="ECO:0000313" key="2">
    <source>
        <dbReference type="Proteomes" id="UP000199306"/>
    </source>
</evidence>
<keyword evidence="2" id="KW-1185">Reference proteome</keyword>
<accession>A0A1I5QG46</accession>
<dbReference type="AlphaFoldDB" id="A0A1I5QG46"/>
<dbReference type="EMBL" id="FOXH01000003">
    <property type="protein sequence ID" value="SFP45294.1"/>
    <property type="molecule type" value="Genomic_DNA"/>
</dbReference>
<reference evidence="1 2" key="1">
    <citation type="submission" date="2016-10" db="EMBL/GenBank/DDBJ databases">
        <authorList>
            <person name="de Groot N.N."/>
        </authorList>
    </citation>
    <scope>NUCLEOTIDE SEQUENCE [LARGE SCALE GENOMIC DNA]</scope>
    <source>
        <strain evidence="2">E92,LMG 26720,CCM 7988</strain>
    </source>
</reference>
<evidence type="ECO:0000313" key="1">
    <source>
        <dbReference type="EMBL" id="SFP45294.1"/>
    </source>
</evidence>
<gene>
    <name evidence="1" type="ORF">SAMN04515674_103184</name>
</gene>
<name>A0A1I5QG46_9BACT</name>
<organism evidence="1 2">
    <name type="scientific">Pseudarcicella hirudinis</name>
    <dbReference type="NCBI Taxonomy" id="1079859"/>
    <lineage>
        <taxon>Bacteria</taxon>
        <taxon>Pseudomonadati</taxon>
        <taxon>Bacteroidota</taxon>
        <taxon>Cytophagia</taxon>
        <taxon>Cytophagales</taxon>
        <taxon>Flectobacillaceae</taxon>
        <taxon>Pseudarcicella</taxon>
    </lineage>
</organism>
<dbReference type="Proteomes" id="UP000199306">
    <property type="component" value="Unassembled WGS sequence"/>
</dbReference>
<dbReference type="STRING" id="1079859.SAMN04515674_103184"/>